<dbReference type="CDD" id="cd06563">
    <property type="entry name" value="GH20_chitobiase-like"/>
    <property type="match status" value="1"/>
</dbReference>
<dbReference type="SUPFAM" id="SSF51445">
    <property type="entry name" value="(Trans)glycosidases"/>
    <property type="match status" value="1"/>
</dbReference>
<name>A0A6I4HYX9_9SPHI</name>
<evidence type="ECO:0000256" key="4">
    <source>
        <dbReference type="ARBA" id="ARBA00022801"/>
    </source>
</evidence>
<dbReference type="SUPFAM" id="SSF55545">
    <property type="entry name" value="beta-N-acetylhexosaminidase-like domain"/>
    <property type="match status" value="1"/>
</dbReference>
<feature type="domain" description="Beta-hexosaminidase bacterial type N-terminal" evidence="8">
    <location>
        <begin position="25"/>
        <end position="155"/>
    </location>
</feature>
<dbReference type="Proteomes" id="UP000429232">
    <property type="component" value="Chromosome"/>
</dbReference>
<dbReference type="Pfam" id="PF13287">
    <property type="entry name" value="Fn3_assoc"/>
    <property type="match status" value="1"/>
</dbReference>
<reference evidence="9 10" key="1">
    <citation type="submission" date="2020-12" db="EMBL/GenBank/DDBJ databases">
        <title>HMF7856_wgs.fasta genome submission.</title>
        <authorList>
            <person name="Kang H."/>
            <person name="Kim H."/>
            <person name="Joh K."/>
        </authorList>
    </citation>
    <scope>NUCLEOTIDE SEQUENCE [LARGE SCALE GENOMIC DNA]</scope>
    <source>
        <strain evidence="9 10">HMF7856</strain>
    </source>
</reference>
<evidence type="ECO:0000256" key="2">
    <source>
        <dbReference type="ARBA" id="ARBA00006285"/>
    </source>
</evidence>
<keyword evidence="5" id="KW-0326">Glycosidase</keyword>
<comment type="catalytic activity">
    <reaction evidence="1">
        <text>Hydrolysis of terminal non-reducing N-acetyl-D-hexosamine residues in N-acetyl-beta-D-hexosaminides.</text>
        <dbReference type="EC" id="3.2.1.52"/>
    </reaction>
</comment>
<dbReference type="PANTHER" id="PTHR22600:SF57">
    <property type="entry name" value="BETA-N-ACETYLHEXOSAMINIDASE"/>
    <property type="match status" value="1"/>
</dbReference>
<dbReference type="Gene3D" id="3.30.379.10">
    <property type="entry name" value="Chitobiase/beta-hexosaminidase domain 2-like"/>
    <property type="match status" value="1"/>
</dbReference>
<dbReference type="EMBL" id="CP066775">
    <property type="protein sequence ID" value="QQL49794.1"/>
    <property type="molecule type" value="Genomic_DNA"/>
</dbReference>
<proteinExistence type="inferred from homology"/>
<keyword evidence="10" id="KW-1185">Reference proteome</keyword>
<dbReference type="Gene3D" id="3.20.20.80">
    <property type="entry name" value="Glycosidases"/>
    <property type="match status" value="1"/>
</dbReference>
<comment type="similarity">
    <text evidence="2">Belongs to the glycosyl hydrolase 20 family.</text>
</comment>
<evidence type="ECO:0000256" key="1">
    <source>
        <dbReference type="ARBA" id="ARBA00001231"/>
    </source>
</evidence>
<dbReference type="Pfam" id="PF02838">
    <property type="entry name" value="Glyco_hydro_20b"/>
    <property type="match status" value="1"/>
</dbReference>
<dbReference type="PANTHER" id="PTHR22600">
    <property type="entry name" value="BETA-HEXOSAMINIDASE"/>
    <property type="match status" value="1"/>
</dbReference>
<sequence>MKKLSALLLSVCLGVTAFAQPVKKVSIIPEPVEVKETAGTFTLPKSVSIAAPASAGITANYLKNKLQAATHSVITTKSGGTATIQLVLNKSNNAVIGKEGYMLTVSPKNIVITANEPAGLFYGVQSLLQLFPKEIESQTQVARAWTVPCVKVTDYPRFAWRGLMFDVSRHFFTKADVKQYIDNMVRFKFNLLHMHLTDDEGWRIEIKSLPKLTTIGAYNAKRVGYFGSFPAPPADEPRTYGGFYTQDDIRELVKYAKDRYVDILPEVDVPGHSLAAVTSYPELSATPGADKYHVRSGEEIMDWSHGQPPVALVDNTLNPASEKTYEFLDKVMTEVAQLFPFPYIHVGGDECPKNFWAKSDSVTALMKRENLKDYEEVQSYFEKRLEKIVESKGKRFLGWDEILEGGLAPNAAVMSWRGIEGGIKAAKMGHEVVMSPTTYAYIDYMQGDVSIEPRVYATLRLSKSYSYEPVPDGVDASLIKGGQANLWTEQVYNMRHAEYMTWPRGLAIAEDFWSPKSKKNWDNFAGRVENQFKRFDAADVKYSPAVYDPAITASVGADGNVQVFMSTELKDLDIYYTWDNSFPDNHYPKYTSQLVVPKEAFELRVITYRGGKPIGRLLTIPVTDLNKRAGKK</sequence>
<evidence type="ECO:0000256" key="3">
    <source>
        <dbReference type="ARBA" id="ARBA00012663"/>
    </source>
</evidence>
<dbReference type="InterPro" id="IPR025705">
    <property type="entry name" value="Beta_hexosaminidase_sua/sub"/>
</dbReference>
<dbReference type="InterPro" id="IPR015883">
    <property type="entry name" value="Glyco_hydro_20_cat"/>
</dbReference>
<dbReference type="EC" id="3.2.1.52" evidence="3"/>
<dbReference type="GO" id="GO:0030203">
    <property type="term" value="P:glycosaminoglycan metabolic process"/>
    <property type="evidence" value="ECO:0007669"/>
    <property type="project" value="TreeGrafter"/>
</dbReference>
<keyword evidence="4 9" id="KW-0378">Hydrolase</keyword>
<gene>
    <name evidence="9" type="ORF">GO620_016760</name>
</gene>
<evidence type="ECO:0000259" key="8">
    <source>
        <dbReference type="Pfam" id="PF02838"/>
    </source>
</evidence>
<dbReference type="AlphaFoldDB" id="A0A6I4HYX9"/>
<feature type="active site" description="Proton donor" evidence="6">
    <location>
        <position position="350"/>
    </location>
</feature>
<dbReference type="GO" id="GO:0005975">
    <property type="term" value="P:carbohydrate metabolic process"/>
    <property type="evidence" value="ECO:0007669"/>
    <property type="project" value="InterPro"/>
</dbReference>
<evidence type="ECO:0000313" key="9">
    <source>
        <dbReference type="EMBL" id="QQL49794.1"/>
    </source>
</evidence>
<dbReference type="InterPro" id="IPR026876">
    <property type="entry name" value="Fn3_assoc_repeat"/>
</dbReference>
<dbReference type="RefSeq" id="WP_157525081.1">
    <property type="nucleotide sequence ID" value="NZ_CP066775.1"/>
</dbReference>
<dbReference type="KEGG" id="mgik:GO620_016760"/>
<evidence type="ECO:0000313" key="10">
    <source>
        <dbReference type="Proteomes" id="UP000429232"/>
    </source>
</evidence>
<organism evidence="9 10">
    <name type="scientific">Mucilaginibacter ginkgonis</name>
    <dbReference type="NCBI Taxonomy" id="2682091"/>
    <lineage>
        <taxon>Bacteria</taxon>
        <taxon>Pseudomonadati</taxon>
        <taxon>Bacteroidota</taxon>
        <taxon>Sphingobacteriia</taxon>
        <taxon>Sphingobacteriales</taxon>
        <taxon>Sphingobacteriaceae</taxon>
        <taxon>Mucilaginibacter</taxon>
    </lineage>
</organism>
<dbReference type="PRINTS" id="PR00738">
    <property type="entry name" value="GLHYDRLASE20"/>
</dbReference>
<dbReference type="GO" id="GO:0004563">
    <property type="term" value="F:beta-N-acetylhexosaminidase activity"/>
    <property type="evidence" value="ECO:0007669"/>
    <property type="project" value="UniProtKB-EC"/>
</dbReference>
<feature type="domain" description="Glycoside hydrolase family 20 catalytic" evidence="7">
    <location>
        <begin position="158"/>
        <end position="515"/>
    </location>
</feature>
<dbReference type="GO" id="GO:0016020">
    <property type="term" value="C:membrane"/>
    <property type="evidence" value="ECO:0007669"/>
    <property type="project" value="TreeGrafter"/>
</dbReference>
<protein>
    <recommendedName>
        <fullName evidence="3">beta-N-acetylhexosaminidase</fullName>
        <ecNumber evidence="3">3.2.1.52</ecNumber>
    </recommendedName>
</protein>
<evidence type="ECO:0000256" key="6">
    <source>
        <dbReference type="PIRSR" id="PIRSR625705-1"/>
    </source>
</evidence>
<accession>A0A6I4HYX9</accession>
<evidence type="ECO:0000259" key="7">
    <source>
        <dbReference type="Pfam" id="PF00728"/>
    </source>
</evidence>
<dbReference type="Pfam" id="PF00728">
    <property type="entry name" value="Glyco_hydro_20"/>
    <property type="match status" value="1"/>
</dbReference>
<dbReference type="InterPro" id="IPR015882">
    <property type="entry name" value="HEX_bac_N"/>
</dbReference>
<dbReference type="InterPro" id="IPR017853">
    <property type="entry name" value="GH"/>
</dbReference>
<evidence type="ECO:0000256" key="5">
    <source>
        <dbReference type="ARBA" id="ARBA00023295"/>
    </source>
</evidence>
<dbReference type="InterPro" id="IPR029018">
    <property type="entry name" value="Hex-like_dom2"/>
</dbReference>